<feature type="non-terminal residue" evidence="1">
    <location>
        <position position="1"/>
    </location>
</feature>
<proteinExistence type="predicted"/>
<comment type="caution">
    <text evidence="1">The sequence shown here is derived from an EMBL/GenBank/DDBJ whole genome shotgun (WGS) entry which is preliminary data.</text>
</comment>
<dbReference type="AlphaFoldDB" id="A0A9N9PK84"/>
<reference evidence="1" key="1">
    <citation type="submission" date="2021-06" db="EMBL/GenBank/DDBJ databases">
        <authorList>
            <person name="Kallberg Y."/>
            <person name="Tangrot J."/>
            <person name="Rosling A."/>
        </authorList>
    </citation>
    <scope>NUCLEOTIDE SEQUENCE</scope>
    <source>
        <strain evidence="1">MA453B</strain>
    </source>
</reference>
<organism evidence="1 2">
    <name type="scientific">Dentiscutata erythropus</name>
    <dbReference type="NCBI Taxonomy" id="1348616"/>
    <lineage>
        <taxon>Eukaryota</taxon>
        <taxon>Fungi</taxon>
        <taxon>Fungi incertae sedis</taxon>
        <taxon>Mucoromycota</taxon>
        <taxon>Glomeromycotina</taxon>
        <taxon>Glomeromycetes</taxon>
        <taxon>Diversisporales</taxon>
        <taxon>Gigasporaceae</taxon>
        <taxon>Dentiscutata</taxon>
    </lineage>
</organism>
<dbReference type="EMBL" id="CAJVPY010071855">
    <property type="protein sequence ID" value="CAG8828711.1"/>
    <property type="molecule type" value="Genomic_DNA"/>
</dbReference>
<protein>
    <submittedName>
        <fullName evidence="1">10072_t:CDS:1</fullName>
    </submittedName>
</protein>
<keyword evidence="2" id="KW-1185">Reference proteome</keyword>
<evidence type="ECO:0000313" key="1">
    <source>
        <dbReference type="EMBL" id="CAG8828711.1"/>
    </source>
</evidence>
<sequence>KVQPYHKILNKTLWADIMLKFMVPNKAITSHVLPPRTNLSRTLPSRDIINN</sequence>
<feature type="non-terminal residue" evidence="1">
    <location>
        <position position="51"/>
    </location>
</feature>
<gene>
    <name evidence="1" type="ORF">DERYTH_LOCUS28539</name>
</gene>
<dbReference type="Proteomes" id="UP000789405">
    <property type="component" value="Unassembled WGS sequence"/>
</dbReference>
<accession>A0A9N9PK84</accession>
<name>A0A9N9PK84_9GLOM</name>
<evidence type="ECO:0000313" key="2">
    <source>
        <dbReference type="Proteomes" id="UP000789405"/>
    </source>
</evidence>
<dbReference type="OrthoDB" id="10508955at2759"/>